<keyword evidence="2" id="KW-1133">Transmembrane helix</keyword>
<dbReference type="Proteomes" id="UP000283530">
    <property type="component" value="Unassembled WGS sequence"/>
</dbReference>
<dbReference type="GO" id="GO:0001709">
    <property type="term" value="P:cell fate determination"/>
    <property type="evidence" value="ECO:0007669"/>
    <property type="project" value="TreeGrafter"/>
</dbReference>
<sequence length="163" mass="18358">MTKAHDPSLTPAHLLSLQIDFGSQLPRRKRQIKGYTSMNTSRLFISIYLMFHFILLCSASFLSGLCTNRDISISQSRGSSTGIPEYIVQIANTCLSGCAPFNIHFHCGWFASAKLVNPNTLKRLSFDDCLVNAGRPLRSSQIIRFTYTNSFMYPITFKSARFC</sequence>
<name>A0A3S4Q2F9_9MAGN</name>
<proteinExistence type="predicted"/>
<dbReference type="OrthoDB" id="1572689at2759"/>
<dbReference type="PANTHER" id="PTHR33184">
    <property type="entry name" value="PROTEIN TAPETUM DETERMINANT 1-LIKE-RELATED"/>
    <property type="match status" value="1"/>
</dbReference>
<keyword evidence="2" id="KW-0472">Membrane</keyword>
<comment type="caution">
    <text evidence="3">The sequence shown here is derived from an EMBL/GenBank/DDBJ whole genome shotgun (WGS) entry which is preliminary data.</text>
</comment>
<keyword evidence="2" id="KW-0812">Transmembrane</keyword>
<evidence type="ECO:0000256" key="1">
    <source>
        <dbReference type="ARBA" id="ARBA00022729"/>
    </source>
</evidence>
<dbReference type="Pfam" id="PF24068">
    <property type="entry name" value="TPD1_C"/>
    <property type="match status" value="1"/>
</dbReference>
<dbReference type="PANTHER" id="PTHR33184:SF2">
    <property type="entry name" value="APPLE DOMAIN-CONTAINING PROTEIN"/>
    <property type="match status" value="1"/>
</dbReference>
<accession>A0A3S4Q2F9</accession>
<dbReference type="AlphaFoldDB" id="A0A3S4Q2F9"/>
<gene>
    <name evidence="3" type="ORF">CKAN_02749100</name>
</gene>
<organism evidence="3 4">
    <name type="scientific">Cinnamomum micranthum f. kanehirae</name>
    <dbReference type="NCBI Taxonomy" id="337451"/>
    <lineage>
        <taxon>Eukaryota</taxon>
        <taxon>Viridiplantae</taxon>
        <taxon>Streptophyta</taxon>
        <taxon>Embryophyta</taxon>
        <taxon>Tracheophyta</taxon>
        <taxon>Spermatophyta</taxon>
        <taxon>Magnoliopsida</taxon>
        <taxon>Magnoliidae</taxon>
        <taxon>Laurales</taxon>
        <taxon>Lauraceae</taxon>
        <taxon>Cinnamomum</taxon>
    </lineage>
</organism>
<keyword evidence="4" id="KW-1185">Reference proteome</keyword>
<feature type="transmembrane region" description="Helical" evidence="2">
    <location>
        <begin position="43"/>
        <end position="65"/>
    </location>
</feature>
<dbReference type="EMBL" id="QPKB01000379">
    <property type="protein sequence ID" value="RWR98005.1"/>
    <property type="molecule type" value="Genomic_DNA"/>
</dbReference>
<dbReference type="InterPro" id="IPR040361">
    <property type="entry name" value="TPD1"/>
</dbReference>
<reference evidence="3 4" key="1">
    <citation type="journal article" date="2019" name="Nat. Plants">
        <title>Stout camphor tree genome fills gaps in understanding of flowering plant genome evolution.</title>
        <authorList>
            <person name="Chaw S.M."/>
            <person name="Liu Y.C."/>
            <person name="Wu Y.W."/>
            <person name="Wang H.Y."/>
            <person name="Lin C.I."/>
            <person name="Wu C.S."/>
            <person name="Ke H.M."/>
            <person name="Chang L.Y."/>
            <person name="Hsu C.Y."/>
            <person name="Yang H.T."/>
            <person name="Sudianto E."/>
            <person name="Hsu M.H."/>
            <person name="Wu K.P."/>
            <person name="Wang L.N."/>
            <person name="Leebens-Mack J.H."/>
            <person name="Tsai I.J."/>
        </authorList>
    </citation>
    <scope>NUCLEOTIDE SEQUENCE [LARGE SCALE GENOMIC DNA]</scope>
    <source>
        <strain evidence="4">cv. Chaw 1501</strain>
        <tissue evidence="3">Young leaves</tissue>
    </source>
</reference>
<evidence type="ECO:0000313" key="3">
    <source>
        <dbReference type="EMBL" id="RWR98005.1"/>
    </source>
</evidence>
<keyword evidence="1" id="KW-0732">Signal</keyword>
<evidence type="ECO:0000313" key="4">
    <source>
        <dbReference type="Proteomes" id="UP000283530"/>
    </source>
</evidence>
<protein>
    <submittedName>
        <fullName evidence="3">TPD1 protein 1-like protein isoform X1</fullName>
    </submittedName>
</protein>
<evidence type="ECO:0000256" key="2">
    <source>
        <dbReference type="SAM" id="Phobius"/>
    </source>
</evidence>